<dbReference type="PANTHER" id="PTHR42930:SF3">
    <property type="entry name" value="PHOSPHATE-SPECIFIC TRANSPORT SYSTEM ACCESSORY PROTEIN PHOU"/>
    <property type="match status" value="1"/>
</dbReference>
<dbReference type="InterPro" id="IPR028366">
    <property type="entry name" value="PhoU"/>
</dbReference>
<proteinExistence type="inferred from homology"/>
<dbReference type="FunFam" id="1.20.58.220:FF:000001">
    <property type="entry name" value="Phosphate-specific transport system accessory protein PhoU"/>
    <property type="match status" value="1"/>
</dbReference>
<dbReference type="SUPFAM" id="SSF109755">
    <property type="entry name" value="PhoU-like"/>
    <property type="match status" value="1"/>
</dbReference>
<evidence type="ECO:0000256" key="2">
    <source>
        <dbReference type="ARBA" id="ARBA00008107"/>
    </source>
</evidence>
<dbReference type="FunFam" id="1.20.58.220:FF:000002">
    <property type="entry name" value="Phosphate-specific transport system accessory protein PhoU"/>
    <property type="match status" value="1"/>
</dbReference>
<evidence type="ECO:0000313" key="9">
    <source>
        <dbReference type="Proteomes" id="UP000218765"/>
    </source>
</evidence>
<comment type="subcellular location">
    <subcellularLocation>
        <location evidence="1 6">Cytoplasm</location>
    </subcellularLocation>
</comment>
<feature type="domain" description="PhoU" evidence="7">
    <location>
        <begin position="129"/>
        <end position="214"/>
    </location>
</feature>
<dbReference type="GO" id="GO:0045936">
    <property type="term" value="P:negative regulation of phosphate metabolic process"/>
    <property type="evidence" value="ECO:0007669"/>
    <property type="project" value="InterPro"/>
</dbReference>
<name>A0A1Z4VTV9_9GAMM</name>
<organism evidence="8 9">
    <name type="scientific">Thiohalobacter thiocyanaticus</name>
    <dbReference type="NCBI Taxonomy" id="585455"/>
    <lineage>
        <taxon>Bacteria</taxon>
        <taxon>Pseudomonadati</taxon>
        <taxon>Pseudomonadota</taxon>
        <taxon>Gammaproteobacteria</taxon>
        <taxon>Thiohalobacterales</taxon>
        <taxon>Thiohalobacteraceae</taxon>
        <taxon>Thiohalobacter</taxon>
    </lineage>
</organism>
<dbReference type="Proteomes" id="UP000218765">
    <property type="component" value="Chromosome"/>
</dbReference>
<dbReference type="InterPro" id="IPR038078">
    <property type="entry name" value="PhoU-like_sf"/>
</dbReference>
<reference evidence="8 9" key="1">
    <citation type="submission" date="2017-05" db="EMBL/GenBank/DDBJ databases">
        <title>Thiocyanate degradation by Thiohalobacter thiocyanaticus FOKN1.</title>
        <authorList>
            <person name="Oshiki M."/>
            <person name="Fukushima T."/>
            <person name="Kawano S."/>
            <person name="Nakagawa J."/>
        </authorList>
    </citation>
    <scope>NUCLEOTIDE SEQUENCE [LARGE SCALE GENOMIC DNA]</scope>
    <source>
        <strain evidence="8 9">FOKN1</strain>
    </source>
</reference>
<dbReference type="PANTHER" id="PTHR42930">
    <property type="entry name" value="PHOSPHATE-SPECIFIC TRANSPORT SYSTEM ACCESSORY PROTEIN PHOU"/>
    <property type="match status" value="1"/>
</dbReference>
<dbReference type="OrthoDB" id="9814256at2"/>
<dbReference type="InterPro" id="IPR026022">
    <property type="entry name" value="PhoU_dom"/>
</dbReference>
<dbReference type="GO" id="GO:0030643">
    <property type="term" value="P:intracellular phosphate ion homeostasis"/>
    <property type="evidence" value="ECO:0007669"/>
    <property type="project" value="InterPro"/>
</dbReference>
<keyword evidence="4 6" id="KW-0963">Cytoplasm</keyword>
<evidence type="ECO:0000256" key="3">
    <source>
        <dbReference type="ARBA" id="ARBA00022448"/>
    </source>
</evidence>
<comment type="subunit">
    <text evidence="6">Homodimer.</text>
</comment>
<dbReference type="KEGG" id="ttc:FOKN1_2554"/>
<dbReference type="GO" id="GO:0005737">
    <property type="term" value="C:cytoplasm"/>
    <property type="evidence" value="ECO:0007669"/>
    <property type="project" value="UniProtKB-SubCell"/>
</dbReference>
<gene>
    <name evidence="8" type="ORF">FOKN1_2554</name>
</gene>
<dbReference type="NCBIfam" id="TIGR02135">
    <property type="entry name" value="phoU_full"/>
    <property type="match status" value="1"/>
</dbReference>
<feature type="domain" description="PhoU" evidence="7">
    <location>
        <begin position="26"/>
        <end position="112"/>
    </location>
</feature>
<evidence type="ECO:0000256" key="4">
    <source>
        <dbReference type="ARBA" id="ARBA00022490"/>
    </source>
</evidence>
<comment type="similarity">
    <text evidence="2 6">Belongs to the PhoU family.</text>
</comment>
<accession>A0A1Z4VTV9</accession>
<dbReference type="Pfam" id="PF01895">
    <property type="entry name" value="PhoU"/>
    <property type="match status" value="2"/>
</dbReference>
<dbReference type="AlphaFoldDB" id="A0A1Z4VTV9"/>
<evidence type="ECO:0000256" key="1">
    <source>
        <dbReference type="ARBA" id="ARBA00004496"/>
    </source>
</evidence>
<evidence type="ECO:0000313" key="8">
    <source>
        <dbReference type="EMBL" id="BAZ94925.1"/>
    </source>
</evidence>
<dbReference type="EMBL" id="AP018052">
    <property type="protein sequence ID" value="BAZ94925.1"/>
    <property type="molecule type" value="Genomic_DNA"/>
</dbReference>
<dbReference type="GO" id="GO:0006817">
    <property type="term" value="P:phosphate ion transport"/>
    <property type="evidence" value="ECO:0007669"/>
    <property type="project" value="UniProtKB-KW"/>
</dbReference>
<evidence type="ECO:0000256" key="6">
    <source>
        <dbReference type="PIRNR" id="PIRNR003107"/>
    </source>
</evidence>
<evidence type="ECO:0000259" key="7">
    <source>
        <dbReference type="Pfam" id="PF01895"/>
    </source>
</evidence>
<keyword evidence="5 6" id="KW-0592">Phosphate transport</keyword>
<evidence type="ECO:0000256" key="5">
    <source>
        <dbReference type="ARBA" id="ARBA00022592"/>
    </source>
</evidence>
<comment type="function">
    <text evidence="6">Plays a role in the regulation of phosphate uptake.</text>
</comment>
<dbReference type="RefSeq" id="WP_096366961.1">
    <property type="nucleotide sequence ID" value="NZ_AP018052.1"/>
</dbReference>
<sequence>MDKNSISQHISRQYNTELEDIRNKVMSMGGMVEQQVVDAVRSLVEGDERLADVVVNNDYKVNAMEVAIDEECNVILARRQPAAGDLRLLVAVIKTITDLERIGDEAERIARMALHINDKSQVDRFHGRIEHLGELAGKMLKGALNTFARMDAEMAVEVWREDLKLDKEYDGIMRQLITLMMEDNRSIPSALDTMWAARSLERIGDRARNICEYVIYLVRGKDVRHTSLEQMEAEARNK</sequence>
<keyword evidence="3 6" id="KW-0813">Transport</keyword>
<keyword evidence="9" id="KW-1185">Reference proteome</keyword>
<protein>
    <recommendedName>
        <fullName evidence="6">Phosphate-specific transport system accessory protein PhoU</fullName>
    </recommendedName>
</protein>
<dbReference type="Gene3D" id="1.20.58.220">
    <property type="entry name" value="Phosphate transport system protein phou homolog 2, domain 2"/>
    <property type="match status" value="2"/>
</dbReference>
<dbReference type="PIRSF" id="PIRSF003107">
    <property type="entry name" value="PhoU"/>
    <property type="match status" value="1"/>
</dbReference>